<keyword evidence="3" id="KW-1185">Reference proteome</keyword>
<dbReference type="InterPro" id="IPR036188">
    <property type="entry name" value="FAD/NAD-bd_sf"/>
</dbReference>
<dbReference type="InterPro" id="IPR002938">
    <property type="entry name" value="FAD-bd"/>
</dbReference>
<keyword evidence="2" id="KW-0503">Monooxygenase</keyword>
<dbReference type="PANTHER" id="PTHR46865:SF8">
    <property type="entry name" value="POSSIBLE OXIDOREDUCTASE"/>
    <property type="match status" value="1"/>
</dbReference>
<comment type="caution">
    <text evidence="2">The sequence shown here is derived from an EMBL/GenBank/DDBJ whole genome shotgun (WGS) entry which is preliminary data.</text>
</comment>
<evidence type="ECO:0000259" key="1">
    <source>
        <dbReference type="Pfam" id="PF01494"/>
    </source>
</evidence>
<protein>
    <submittedName>
        <fullName evidence="2">FAD-dependent monooxygenase</fullName>
    </submittedName>
</protein>
<dbReference type="Gene3D" id="3.30.9.10">
    <property type="entry name" value="D-Amino Acid Oxidase, subunit A, domain 2"/>
    <property type="match status" value="1"/>
</dbReference>
<sequence length="402" mass="45183">MGNSATEETQQTEGSVIICGAGIAGLTLAWWMDRIGWDVLVLEIASGLRDEGYMIDFLSSGYDVAERMDLIHRLEEVQQPVSEVVNVNENGERVSEMDYELFRQLQNERLLALMRGDLERELHAALSDDVEIRYGLTVDEVQQDEQAVDVTLSDGTRESVELLVGADGIHSRVRELVFGDESQYLRYLNYHTGAFIFEDESIRRKLDGQFQNLTVPNRTIGCYPLQDGTLATFFVHRTPNAERPPSPCQTLKQRYGDLDWIVPELLEHCTDVDSIYYDQVAQIELPRWSKGRVTLVGDACQAVSLLAGQGASLAMGGAYVLAQKLRDDGPIEERLNRYESHMKPEIQEKQAAGRRAAKWLFPPSQWHITVRDTALKVARYPGGSHLLKPVLKMGTESVVNGI</sequence>
<dbReference type="GO" id="GO:0004497">
    <property type="term" value="F:monooxygenase activity"/>
    <property type="evidence" value="ECO:0007669"/>
    <property type="project" value="UniProtKB-KW"/>
</dbReference>
<dbReference type="InterPro" id="IPR051704">
    <property type="entry name" value="FAD_aromatic-hydroxylase"/>
</dbReference>
<dbReference type="RefSeq" id="WP_264555637.1">
    <property type="nucleotide sequence ID" value="NZ_CP109979.1"/>
</dbReference>
<dbReference type="AlphaFoldDB" id="A0ABD5YPV9"/>
<reference evidence="2 3" key="1">
    <citation type="journal article" date="2019" name="Int. J. Syst. Evol. Microbiol.">
        <title>The Global Catalogue of Microorganisms (GCM) 10K type strain sequencing project: providing services to taxonomists for standard genome sequencing and annotation.</title>
        <authorList>
            <consortium name="The Broad Institute Genomics Platform"/>
            <consortium name="The Broad Institute Genome Sequencing Center for Infectious Disease"/>
            <person name="Wu L."/>
            <person name="Ma J."/>
        </authorList>
    </citation>
    <scope>NUCLEOTIDE SEQUENCE [LARGE SCALE GENOMIC DNA]</scope>
    <source>
        <strain evidence="2 3">RDMS1</strain>
    </source>
</reference>
<accession>A0ABD5YPV9</accession>
<dbReference type="PRINTS" id="PR00420">
    <property type="entry name" value="RNGMNOXGNASE"/>
</dbReference>
<dbReference type="Pfam" id="PF01494">
    <property type="entry name" value="FAD_binding_3"/>
    <property type="match status" value="1"/>
</dbReference>
<dbReference type="Gene3D" id="3.50.50.60">
    <property type="entry name" value="FAD/NAD(P)-binding domain"/>
    <property type="match status" value="1"/>
</dbReference>
<dbReference type="EMBL" id="JBHTAX010000001">
    <property type="protein sequence ID" value="MFC7191444.1"/>
    <property type="molecule type" value="Genomic_DNA"/>
</dbReference>
<gene>
    <name evidence="2" type="ORF">ACFQL7_17660</name>
</gene>
<evidence type="ECO:0000313" key="2">
    <source>
        <dbReference type="EMBL" id="MFC7191444.1"/>
    </source>
</evidence>
<feature type="domain" description="FAD-binding" evidence="1">
    <location>
        <begin position="15"/>
        <end position="326"/>
    </location>
</feature>
<dbReference type="PANTHER" id="PTHR46865">
    <property type="entry name" value="OXIDOREDUCTASE-RELATED"/>
    <property type="match status" value="1"/>
</dbReference>
<dbReference type="Proteomes" id="UP001596417">
    <property type="component" value="Unassembled WGS sequence"/>
</dbReference>
<keyword evidence="2" id="KW-0560">Oxidoreductase</keyword>
<dbReference type="SUPFAM" id="SSF51905">
    <property type="entry name" value="FAD/NAD(P)-binding domain"/>
    <property type="match status" value="1"/>
</dbReference>
<dbReference type="GeneID" id="76201176"/>
<evidence type="ECO:0000313" key="3">
    <source>
        <dbReference type="Proteomes" id="UP001596417"/>
    </source>
</evidence>
<name>A0ABD5YPV9_9EURY</name>
<proteinExistence type="predicted"/>
<organism evidence="2 3">
    <name type="scientific">Halocatena marina</name>
    <dbReference type="NCBI Taxonomy" id="2934937"/>
    <lineage>
        <taxon>Archaea</taxon>
        <taxon>Methanobacteriati</taxon>
        <taxon>Methanobacteriota</taxon>
        <taxon>Stenosarchaea group</taxon>
        <taxon>Halobacteria</taxon>
        <taxon>Halobacteriales</taxon>
        <taxon>Natronomonadaceae</taxon>
        <taxon>Halocatena</taxon>
    </lineage>
</organism>